<dbReference type="SUPFAM" id="SSF48452">
    <property type="entry name" value="TPR-like"/>
    <property type="match status" value="4"/>
</dbReference>
<dbReference type="SUPFAM" id="SSF52540">
    <property type="entry name" value="P-loop containing nucleoside triphosphate hydrolases"/>
    <property type="match status" value="1"/>
</dbReference>
<organism evidence="1 2">
    <name type="scientific">Elaphomyces granulatus</name>
    <dbReference type="NCBI Taxonomy" id="519963"/>
    <lineage>
        <taxon>Eukaryota</taxon>
        <taxon>Fungi</taxon>
        <taxon>Dikarya</taxon>
        <taxon>Ascomycota</taxon>
        <taxon>Pezizomycotina</taxon>
        <taxon>Eurotiomycetes</taxon>
        <taxon>Eurotiomycetidae</taxon>
        <taxon>Eurotiales</taxon>
        <taxon>Elaphomycetaceae</taxon>
        <taxon>Elaphomyces</taxon>
    </lineage>
</organism>
<dbReference type="Pfam" id="PF13424">
    <property type="entry name" value="TPR_12"/>
    <property type="match status" value="3"/>
</dbReference>
<dbReference type="GO" id="GO:0043531">
    <property type="term" value="F:ADP binding"/>
    <property type="evidence" value="ECO:0007669"/>
    <property type="project" value="InterPro"/>
</dbReference>
<comment type="caution">
    <text evidence="1">The sequence shown here is derived from an EMBL/GenBank/DDBJ whole genome shotgun (WGS) entry which is preliminary data.</text>
</comment>
<dbReference type="OrthoDB" id="4225819at2759"/>
<dbReference type="PANTHER" id="PTHR46082:SF6">
    <property type="entry name" value="AAA+ ATPASE DOMAIN-CONTAINING PROTEIN-RELATED"/>
    <property type="match status" value="1"/>
</dbReference>
<dbReference type="Gene3D" id="1.25.40.10">
    <property type="entry name" value="Tetratricopeptide repeat domain"/>
    <property type="match status" value="4"/>
</dbReference>
<gene>
    <name evidence="1" type="ORF">Egran_02708</name>
</gene>
<dbReference type="Pfam" id="PF13374">
    <property type="entry name" value="TPR_10"/>
    <property type="match status" value="2"/>
</dbReference>
<proteinExistence type="predicted"/>
<dbReference type="InterPro" id="IPR053137">
    <property type="entry name" value="NLR-like"/>
</dbReference>
<dbReference type="Gene3D" id="3.40.50.300">
    <property type="entry name" value="P-loop containing nucleotide triphosphate hydrolases"/>
    <property type="match status" value="1"/>
</dbReference>
<dbReference type="AlphaFoldDB" id="A0A232LZF0"/>
<keyword evidence="2" id="KW-1185">Reference proteome</keyword>
<sequence>MPKGIPYGRDEDFVGREAIFQQVKAKFETHRRLALIGLGGVGKSQIAIEYAYRFLDDFPQASVFWVHASTGARFIQAYHNIALQIDLKAKDDPKADISQLVLEWLDDANAGNRRWLMILDNVDDYEVFRGCENNAPIPTCDHSTCPNPLSRYLPISSNGSIIITTRNKQAAMELTKGGESTIEVLPFGKPEAKDLLVKKLTEDNSPETVLEELVEALGCLPLAITQAAAFINVRRPRMTPSLCLELLQGSESQSTDVLGNDMEDTRQDLELANSLISTWQVSFDQIKRRNPASTDLLALVSVLDGHCIPDYLLSGHFNSRVGFENALAPLLDFLFVSMVKEGLGIKVHFLVQLATRKWLESNGQLDEWKSTALGLVAKLYPEAMFETRDMCRNLSPHVQLVLQYSGLETQRAELLNKVAEFDLSEFQLDMAFGRASEALNIQKRLLGESHLDTLQSYQTLSSILCQRRKYKEAMKYCHVALTGRQTVLGSEHRSTIQSMALTALIYKRLGKIAEATEMEDSALDACKRFHGEQAIETFDLIRQVSETYEEKGLYCEAERLRVQVVEGTTRLLGPDHPSTLTSLLDLAAMHGIRGRYKEMERLTSEVLEAQKRVLGQDDPSTFPTTCILANSYSEQGRWKDAGSLYQEVLQKSQVICGQEHPTTLSAKSSLALVFIDQGCWDVAESLVLEVLDARKKHLGEDHDDTVQSKQHLAVLSDLHGKLSTAESETLLKESHEWTLRRYGSDHPATFGSMMNLGVLYEKQGNLQAAEQITSRAVEGFKNVLGCDHPTTLSSMGNLARYRSELGFIQQSMDIASEVLNGRKRILGPEHPDTLVSERALAVGYLNQGNREQGARIALAALEIEMKVLGEEHPQTLESKALCATIRAEQGHLSEAEQELNQSLVLHRKIFGLEHPRTLNAMTELSHVYRMQERYKEAQRLVSQAFKVQKRILGADNPETQHSMSALVSIYIQRHKFDAAERLNAELLRIQEKSLGVDSTRTQSTKTDQSRIRAIQTRIEEARTELVSSFESIGVTNLGFENATYDQLKRFWDLLEEEIGRDEEPS</sequence>
<dbReference type="EMBL" id="NPHW01003482">
    <property type="protein sequence ID" value="OXV09529.1"/>
    <property type="molecule type" value="Genomic_DNA"/>
</dbReference>
<evidence type="ECO:0008006" key="3">
    <source>
        <dbReference type="Google" id="ProtNLM"/>
    </source>
</evidence>
<evidence type="ECO:0000313" key="2">
    <source>
        <dbReference type="Proteomes" id="UP000243515"/>
    </source>
</evidence>
<name>A0A232LZF0_9EURO</name>
<protein>
    <recommendedName>
        <fullName evidence="3">NB-ARC domain-containing protein</fullName>
    </recommendedName>
</protein>
<dbReference type="InterPro" id="IPR011990">
    <property type="entry name" value="TPR-like_helical_dom_sf"/>
</dbReference>
<reference evidence="1 2" key="1">
    <citation type="journal article" date="2015" name="Environ. Microbiol.">
        <title>Metagenome sequence of Elaphomyces granulatus from sporocarp tissue reveals Ascomycota ectomycorrhizal fingerprints of genome expansion and a Proteobacteria-rich microbiome.</title>
        <authorList>
            <person name="Quandt C.A."/>
            <person name="Kohler A."/>
            <person name="Hesse C.N."/>
            <person name="Sharpton T.J."/>
            <person name="Martin F."/>
            <person name="Spatafora J.W."/>
        </authorList>
    </citation>
    <scope>NUCLEOTIDE SEQUENCE [LARGE SCALE GENOMIC DNA]</scope>
    <source>
        <strain evidence="1 2">OSC145934</strain>
    </source>
</reference>
<evidence type="ECO:0000313" key="1">
    <source>
        <dbReference type="EMBL" id="OXV09529.1"/>
    </source>
</evidence>
<accession>A0A232LZF0</accession>
<dbReference type="InterPro" id="IPR027417">
    <property type="entry name" value="P-loop_NTPase"/>
</dbReference>
<dbReference type="PANTHER" id="PTHR46082">
    <property type="entry name" value="ATP/GTP-BINDING PROTEIN-RELATED"/>
    <property type="match status" value="1"/>
</dbReference>
<dbReference type="Proteomes" id="UP000243515">
    <property type="component" value="Unassembled WGS sequence"/>
</dbReference>